<dbReference type="SUPFAM" id="SSF109604">
    <property type="entry name" value="HD-domain/PDEase-like"/>
    <property type="match status" value="1"/>
</dbReference>
<reference evidence="3 4" key="1">
    <citation type="submission" date="2017-03" db="EMBL/GenBank/DDBJ databases">
        <authorList>
            <person name="Afonso C.L."/>
            <person name="Miller P.J."/>
            <person name="Scott M.A."/>
            <person name="Spackman E."/>
            <person name="Goraichik I."/>
            <person name="Dimitrov K.M."/>
            <person name="Suarez D.L."/>
            <person name="Swayne D.E."/>
        </authorList>
    </citation>
    <scope>NUCLEOTIDE SEQUENCE [LARGE SCALE GENOMIC DNA]</scope>
    <source>
        <strain evidence="3">PRJEB14757</strain>
    </source>
</reference>
<dbReference type="PANTHER" id="PTHR33525">
    <property type="match status" value="1"/>
</dbReference>
<dbReference type="PROSITE" id="PS51833">
    <property type="entry name" value="HDOD"/>
    <property type="match status" value="1"/>
</dbReference>
<feature type="region of interest" description="Disordered" evidence="1">
    <location>
        <begin position="314"/>
        <end position="346"/>
    </location>
</feature>
<name>A0A1W1HAV8_9BACT</name>
<evidence type="ECO:0000259" key="2">
    <source>
        <dbReference type="PROSITE" id="PS51833"/>
    </source>
</evidence>
<evidence type="ECO:0000256" key="1">
    <source>
        <dbReference type="SAM" id="MobiDB-lite"/>
    </source>
</evidence>
<dbReference type="OrthoDB" id="5413504at2"/>
<dbReference type="AlphaFoldDB" id="A0A1W1HAV8"/>
<dbReference type="InterPro" id="IPR052340">
    <property type="entry name" value="RNase_Y/CdgJ"/>
</dbReference>
<dbReference type="EMBL" id="FWEV01000099">
    <property type="protein sequence ID" value="SLM29576.1"/>
    <property type="molecule type" value="Genomic_DNA"/>
</dbReference>
<dbReference type="Proteomes" id="UP000191931">
    <property type="component" value="Unassembled WGS sequence"/>
</dbReference>
<dbReference type="GO" id="GO:0016787">
    <property type="term" value="F:hydrolase activity"/>
    <property type="evidence" value="ECO:0007669"/>
    <property type="project" value="UniProtKB-KW"/>
</dbReference>
<sequence length="364" mass="40809">MPYKNIMANTIAQEILDSGVKIPSLPDSAPRLMTMSRMPVDKIDIRELENLIQSDPVLFAQILNLANSPYYRTVVEVTGLRTAIMRIGLTETLSALYRYLFKNALPEFPKLKGFSDKEYWEESWACAIANRRLGDPRLMVESLPGELYIAGLLQGIGKLILAVYDPNAFDKCIDITRRTKKPLANAEFEIFKTTGSLVARKILESWNLPDRVCAAVAYWQSPESAEPEYREIAGLTQFACSIVRLSGIVSSCEGMERSSPESFLTDLSGTYILRNRAFPLTASGKQYKLVQEIVSLLDDNFPEANLREKMNISLKDSRQSSGSSRINNAADRGSVEKRKNNKKHASESVGKGGFFAWLKSLFRL</sequence>
<evidence type="ECO:0000313" key="4">
    <source>
        <dbReference type="Proteomes" id="UP000191931"/>
    </source>
</evidence>
<gene>
    <name evidence="3" type="ORF">MTBBW1_1880013</name>
</gene>
<feature type="domain" description="HDOD" evidence="2">
    <location>
        <begin position="22"/>
        <end position="222"/>
    </location>
</feature>
<dbReference type="RefSeq" id="WP_080806628.1">
    <property type="nucleotide sequence ID" value="NZ_LT828554.1"/>
</dbReference>
<dbReference type="Gene3D" id="1.10.3210.10">
    <property type="entry name" value="Hypothetical protein af1432"/>
    <property type="match status" value="1"/>
</dbReference>
<proteinExistence type="predicted"/>
<dbReference type="STRING" id="1246637.MTBBW1_1880013"/>
<protein>
    <submittedName>
        <fullName evidence="3">Putative Metal dependent phosphohydrolase (HD domain protein)</fullName>
    </submittedName>
</protein>
<evidence type="ECO:0000313" key="3">
    <source>
        <dbReference type="EMBL" id="SLM29576.1"/>
    </source>
</evidence>
<dbReference type="PANTHER" id="PTHR33525:SF3">
    <property type="entry name" value="RIBONUCLEASE Y"/>
    <property type="match status" value="1"/>
</dbReference>
<dbReference type="InterPro" id="IPR013976">
    <property type="entry name" value="HDOD"/>
</dbReference>
<dbReference type="Pfam" id="PF08668">
    <property type="entry name" value="HDOD"/>
    <property type="match status" value="1"/>
</dbReference>
<accession>A0A1W1HAV8</accession>
<organism evidence="3 4">
    <name type="scientific">Desulfamplus magnetovallimortis</name>
    <dbReference type="NCBI Taxonomy" id="1246637"/>
    <lineage>
        <taxon>Bacteria</taxon>
        <taxon>Pseudomonadati</taxon>
        <taxon>Thermodesulfobacteriota</taxon>
        <taxon>Desulfobacteria</taxon>
        <taxon>Desulfobacterales</taxon>
        <taxon>Desulfobacteraceae</taxon>
        <taxon>Desulfamplus</taxon>
    </lineage>
</organism>
<keyword evidence="3" id="KW-0378">Hydrolase</keyword>
<keyword evidence="4" id="KW-1185">Reference proteome</keyword>